<reference evidence="3" key="1">
    <citation type="submission" date="2021-01" db="UniProtKB">
        <authorList>
            <consortium name="EnsemblMetazoa"/>
        </authorList>
    </citation>
    <scope>IDENTIFICATION</scope>
</reference>
<feature type="transmembrane region" description="Helical" evidence="2">
    <location>
        <begin position="295"/>
        <end position="320"/>
    </location>
</feature>
<feature type="compositionally biased region" description="Polar residues" evidence="1">
    <location>
        <begin position="409"/>
        <end position="422"/>
    </location>
</feature>
<feature type="compositionally biased region" description="Basic and acidic residues" evidence="1">
    <location>
        <begin position="469"/>
        <end position="482"/>
    </location>
</feature>
<feature type="region of interest" description="Disordered" evidence="1">
    <location>
        <begin position="539"/>
        <end position="577"/>
    </location>
</feature>
<dbReference type="Proteomes" id="UP000594262">
    <property type="component" value="Unplaced"/>
</dbReference>
<proteinExistence type="predicted"/>
<keyword evidence="4" id="KW-1185">Reference proteome</keyword>
<feature type="compositionally biased region" description="Polar residues" evidence="1">
    <location>
        <begin position="543"/>
        <end position="553"/>
    </location>
</feature>
<dbReference type="RefSeq" id="XP_066916768.1">
    <property type="nucleotide sequence ID" value="XM_067060667.1"/>
</dbReference>
<protein>
    <submittedName>
        <fullName evidence="3">Uncharacterized protein</fullName>
    </submittedName>
</protein>
<sequence length="842" mass="94713">MHRHTRYYSCIMSNRVDNIVITLFSWILLTGLTTSYKGVLRQSNGTDIELRRWYKDLQRCGETFVVTQNQPIVFDDETCGYTCLWQDGVPSSSNEVQPGGGLTCENDQNIRQDCNTGGIGSQIDQNKLIQVMTIADLDQEQTLYHLDKKLSRCEFIETSCGKVEYKDASSGTWKNTSLHTCFDISIQHENLSNSTAVLKVTCSDEKRKQMEGQLMKIQMKCHVDDEKKDYQTCFMFKVEGQSLVSEEKEDLEKVCIIPPTVPVTTLGPIISTTLGPIISSTNDPSSDDNDEGVPLYVIIIIIIIIIVILLIVIAIILYCCCYKRKRKSSETKTVNGIENASAIFDEPRSTSRQGDTSVIRPPPPPMNRSRPNSVSGFKNPLFVGDPDTATTNTKPEYAKVNKQSKKQKPVNTQGNTLKNPSTGLYEEIPIDGNQNDTLEENRHNSSTKSNALKRPPSFGKGDYNPYSEIDDHKEDQGTTDKKKLNRIASGKGTLQDLPFDTTRPTTEKVPIYNNSSIPSTPITTLGDPVNLEENAQPIYNDAPLSNSTDTLSTPDELYQQPTSQRQPSSTDSIYNVPSSPVETYDFVPLTKKGNTNEKAFANYRRSVPPEINLKRLPFTFLDYTTRDPELPNHSSPAFYLLFANYYLQIKEEVEEMQDLMTKIPILMRTAEDMWSGLEDHGDGTTVDEAGYILKSSLRKQDIMFKLAEELSWNTEEASLSPFETLHSLYTKCIESNKRQCLVLTFHDRKTCICLFDGQGNQTFLDLNIHYKNNKQTALEALGDEECGGVIGECGRRHSDSMLNYILTNMCLEMNCTARSGNAVHVHHKHQNFGEPSKPADFI</sequence>
<feature type="region of interest" description="Disordered" evidence="1">
    <location>
        <begin position="344"/>
        <end position="515"/>
    </location>
</feature>
<dbReference type="OrthoDB" id="10668099at2759"/>
<keyword evidence="2" id="KW-0812">Transmembrane</keyword>
<evidence type="ECO:0000256" key="1">
    <source>
        <dbReference type="SAM" id="MobiDB-lite"/>
    </source>
</evidence>
<accession>A0A7M5V4H7</accession>
<name>A0A7M5V4H7_9CNID</name>
<keyword evidence="2" id="KW-1133">Transmembrane helix</keyword>
<dbReference type="EnsemblMetazoa" id="CLYHEMT009662.1">
    <property type="protein sequence ID" value="CLYHEMP009662.1"/>
    <property type="gene ID" value="CLYHEMG009662"/>
</dbReference>
<evidence type="ECO:0000313" key="4">
    <source>
        <dbReference type="Proteomes" id="UP000594262"/>
    </source>
</evidence>
<evidence type="ECO:0000313" key="3">
    <source>
        <dbReference type="EnsemblMetazoa" id="CLYHEMP009662.1"/>
    </source>
</evidence>
<feature type="compositionally biased region" description="Low complexity" evidence="1">
    <location>
        <begin position="559"/>
        <end position="572"/>
    </location>
</feature>
<organism evidence="3 4">
    <name type="scientific">Clytia hemisphaerica</name>
    <dbReference type="NCBI Taxonomy" id="252671"/>
    <lineage>
        <taxon>Eukaryota</taxon>
        <taxon>Metazoa</taxon>
        <taxon>Cnidaria</taxon>
        <taxon>Hydrozoa</taxon>
        <taxon>Hydroidolina</taxon>
        <taxon>Leptothecata</taxon>
        <taxon>Obeliida</taxon>
        <taxon>Clytiidae</taxon>
        <taxon>Clytia</taxon>
    </lineage>
</organism>
<evidence type="ECO:0000256" key="2">
    <source>
        <dbReference type="SAM" id="Phobius"/>
    </source>
</evidence>
<dbReference type="GeneID" id="136803941"/>
<dbReference type="AlphaFoldDB" id="A0A7M5V4H7"/>
<keyword evidence="2" id="KW-0472">Membrane</keyword>